<evidence type="ECO:0000256" key="2">
    <source>
        <dbReference type="ARBA" id="ARBA00022692"/>
    </source>
</evidence>
<keyword evidence="4 5" id="KW-0472">Membrane</keyword>
<dbReference type="Gene3D" id="2.60.120.260">
    <property type="entry name" value="Galactose-binding domain-like"/>
    <property type="match status" value="1"/>
</dbReference>
<dbReference type="InterPro" id="IPR045119">
    <property type="entry name" value="SUN1-5"/>
</dbReference>
<dbReference type="EMBL" id="GGEC01003618">
    <property type="protein sequence ID" value="MBW84101.1"/>
    <property type="molecule type" value="Transcribed_RNA"/>
</dbReference>
<keyword evidence="3 5" id="KW-1133">Transmembrane helix</keyword>
<evidence type="ECO:0000256" key="4">
    <source>
        <dbReference type="ARBA" id="ARBA00023136"/>
    </source>
</evidence>
<evidence type="ECO:0000256" key="3">
    <source>
        <dbReference type="ARBA" id="ARBA00022989"/>
    </source>
</evidence>
<evidence type="ECO:0000256" key="1">
    <source>
        <dbReference type="ARBA" id="ARBA00004370"/>
    </source>
</evidence>
<keyword evidence="2 5" id="KW-0812">Transmembrane</keyword>
<name>A0A2P2IS98_RHIMU</name>
<dbReference type="PROSITE" id="PS51469">
    <property type="entry name" value="SUN"/>
    <property type="match status" value="1"/>
</dbReference>
<dbReference type="AlphaFoldDB" id="A0A2P2IS98"/>
<dbReference type="Pfam" id="PF07738">
    <property type="entry name" value="Sad1_UNC"/>
    <property type="match status" value="1"/>
</dbReference>
<reference evidence="7" key="1">
    <citation type="submission" date="2018-02" db="EMBL/GenBank/DDBJ databases">
        <title>Rhizophora mucronata_Transcriptome.</title>
        <authorList>
            <person name="Meera S.P."/>
            <person name="Sreeshan A."/>
            <person name="Augustine A."/>
        </authorList>
    </citation>
    <scope>NUCLEOTIDE SEQUENCE</scope>
    <source>
        <tissue evidence="7">Leaf</tissue>
    </source>
</reference>
<sequence>MSASTVSITANTAARRRHVVAGEKKSNNVELVATVDQANGAGGNLAVASGGGVDKITASQSKDLSHHSIRGEAVLDSRTSKDLVQVKKTALPNSTASPRRTRRTVPKPEKPRWLTVVSIFTKNFALLLVLIGLAQMVRRLVLKSGDSPVAGTEIGLSEFEGRIAEVESFVKTTSKWIQVQVEAVDKKIDKEVGGLRSKMSKQIDDRASFLETGLKELQARSEVLQKSIGEIKAVDWLSKEEFEKFYEELKKGKVGDHGATDVSFDDIKAYARELVAKEIEKHASDGLARVDYALASGGAMVLKHSEPFVPKENNWFSINSLGGRSARGRIHPDALNMLKPSFGEPGQCFPLKGSSGFVQIRLRTAIIPEAITLEHVAKSVAYDRSSAPKDCRVSGWLQGDNFDLAVDAEKMFILREFTYDLKKSNAQTFNVLDLAASGLIDTVRLDFTSNHGSSTHTCIYRLRVHGYEPDAISVMKVES</sequence>
<evidence type="ECO:0000256" key="5">
    <source>
        <dbReference type="SAM" id="Phobius"/>
    </source>
</evidence>
<dbReference type="PANTHER" id="PTHR12911:SF8">
    <property type="entry name" value="KLAROID PROTEIN-RELATED"/>
    <property type="match status" value="1"/>
</dbReference>
<feature type="domain" description="SUN" evidence="6">
    <location>
        <begin position="296"/>
        <end position="469"/>
    </location>
</feature>
<proteinExistence type="predicted"/>
<organism evidence="7">
    <name type="scientific">Rhizophora mucronata</name>
    <name type="common">Asiatic mangrove</name>
    <dbReference type="NCBI Taxonomy" id="61149"/>
    <lineage>
        <taxon>Eukaryota</taxon>
        <taxon>Viridiplantae</taxon>
        <taxon>Streptophyta</taxon>
        <taxon>Embryophyta</taxon>
        <taxon>Tracheophyta</taxon>
        <taxon>Spermatophyta</taxon>
        <taxon>Magnoliopsida</taxon>
        <taxon>eudicotyledons</taxon>
        <taxon>Gunneridae</taxon>
        <taxon>Pentapetalae</taxon>
        <taxon>rosids</taxon>
        <taxon>fabids</taxon>
        <taxon>Malpighiales</taxon>
        <taxon>Rhizophoraceae</taxon>
        <taxon>Rhizophora</taxon>
    </lineage>
</organism>
<dbReference type="GO" id="GO:0005635">
    <property type="term" value="C:nuclear envelope"/>
    <property type="evidence" value="ECO:0007669"/>
    <property type="project" value="UniProtKB-ARBA"/>
</dbReference>
<dbReference type="InterPro" id="IPR012919">
    <property type="entry name" value="SUN_dom"/>
</dbReference>
<dbReference type="GO" id="GO:0016020">
    <property type="term" value="C:membrane"/>
    <property type="evidence" value="ECO:0007669"/>
    <property type="project" value="UniProtKB-SubCell"/>
</dbReference>
<comment type="subcellular location">
    <subcellularLocation>
        <location evidence="1">Membrane</location>
    </subcellularLocation>
</comment>
<dbReference type="GO" id="GO:0043495">
    <property type="term" value="F:protein-membrane adaptor activity"/>
    <property type="evidence" value="ECO:0007669"/>
    <property type="project" value="TreeGrafter"/>
</dbReference>
<feature type="transmembrane region" description="Helical" evidence="5">
    <location>
        <begin position="113"/>
        <end position="134"/>
    </location>
</feature>
<evidence type="ECO:0000313" key="7">
    <source>
        <dbReference type="EMBL" id="MBW84101.1"/>
    </source>
</evidence>
<dbReference type="PANTHER" id="PTHR12911">
    <property type="entry name" value="SAD1/UNC-84-LIKE PROTEIN-RELATED"/>
    <property type="match status" value="1"/>
</dbReference>
<protein>
    <recommendedName>
        <fullName evidence="6">SUN domain-containing protein</fullName>
    </recommendedName>
</protein>
<accession>A0A2P2IS98</accession>
<evidence type="ECO:0000259" key="6">
    <source>
        <dbReference type="PROSITE" id="PS51469"/>
    </source>
</evidence>